<dbReference type="RefSeq" id="WP_264848863.1">
    <property type="nucleotide sequence ID" value="NZ_BRXR01000001.1"/>
</dbReference>
<evidence type="ECO:0000256" key="3">
    <source>
        <dbReference type="ARBA" id="ARBA00022777"/>
    </source>
</evidence>
<keyword evidence="6" id="KW-1185">Reference proteome</keyword>
<dbReference type="Gene3D" id="3.40.50.10350">
    <property type="entry name" value="Glycerate kinase, domain 1"/>
    <property type="match status" value="1"/>
</dbReference>
<gene>
    <name evidence="5" type="primary">garK</name>
    <name evidence="5" type="ORF">bsdE14_09800</name>
</gene>
<dbReference type="Pfam" id="PF02595">
    <property type="entry name" value="Gly_kinase"/>
    <property type="match status" value="1"/>
</dbReference>
<name>A0ABQ5N307_9CLOT</name>
<dbReference type="PANTHER" id="PTHR21599:SF0">
    <property type="entry name" value="GLYCERATE KINASE"/>
    <property type="match status" value="1"/>
</dbReference>
<comment type="similarity">
    <text evidence="1 4">Belongs to the glycerate kinase type-1 family.</text>
</comment>
<dbReference type="SUPFAM" id="SSF110738">
    <property type="entry name" value="Glycerate kinase I"/>
    <property type="match status" value="1"/>
</dbReference>
<dbReference type="NCBIfam" id="TIGR00045">
    <property type="entry name" value="glycerate kinase"/>
    <property type="match status" value="1"/>
</dbReference>
<dbReference type="PANTHER" id="PTHR21599">
    <property type="entry name" value="GLYCERATE KINASE"/>
    <property type="match status" value="1"/>
</dbReference>
<keyword evidence="3 4" id="KW-0418">Kinase</keyword>
<protein>
    <submittedName>
        <fullName evidence="5">Glycerate kinase</fullName>
    </submittedName>
</protein>
<evidence type="ECO:0000313" key="5">
    <source>
        <dbReference type="EMBL" id="GLC29570.1"/>
    </source>
</evidence>
<reference evidence="5 6" key="1">
    <citation type="journal article" date="2024" name="Int. J. Syst. Evol. Microbiol.">
        <title>Clostridium omnivorum sp. nov., isolated from anoxic soil under the treatment of reductive soil disinfestation.</title>
        <authorList>
            <person name="Ueki A."/>
            <person name="Tonouchi A."/>
            <person name="Kaku N."/>
            <person name="Honma S."/>
            <person name="Ueki K."/>
        </authorList>
    </citation>
    <scope>NUCLEOTIDE SEQUENCE [LARGE SCALE GENOMIC DNA]</scope>
    <source>
        <strain evidence="5 6">E14</strain>
    </source>
</reference>
<organism evidence="5 6">
    <name type="scientific">Clostridium omnivorum</name>
    <dbReference type="NCBI Taxonomy" id="1604902"/>
    <lineage>
        <taxon>Bacteria</taxon>
        <taxon>Bacillati</taxon>
        <taxon>Bacillota</taxon>
        <taxon>Clostridia</taxon>
        <taxon>Eubacteriales</taxon>
        <taxon>Clostridiaceae</taxon>
        <taxon>Clostridium</taxon>
    </lineage>
</organism>
<proteinExistence type="inferred from homology"/>
<keyword evidence="2 4" id="KW-0808">Transferase</keyword>
<dbReference type="Gene3D" id="3.90.1510.10">
    <property type="entry name" value="Glycerate kinase, domain 2"/>
    <property type="match status" value="1"/>
</dbReference>
<accession>A0ABQ5N307</accession>
<dbReference type="InterPro" id="IPR018197">
    <property type="entry name" value="Glycerate_kinase_RE-like"/>
</dbReference>
<dbReference type="InterPro" id="IPR036129">
    <property type="entry name" value="Glycerate_kinase_sf"/>
</dbReference>
<comment type="caution">
    <text evidence="5">The sequence shown here is derived from an EMBL/GenBank/DDBJ whole genome shotgun (WGS) entry which is preliminary data.</text>
</comment>
<evidence type="ECO:0000256" key="4">
    <source>
        <dbReference type="PIRNR" id="PIRNR006078"/>
    </source>
</evidence>
<dbReference type="InterPro" id="IPR004381">
    <property type="entry name" value="Glycerate_kinase"/>
</dbReference>
<dbReference type="PIRSF" id="PIRSF006078">
    <property type="entry name" value="GlxK"/>
    <property type="match status" value="1"/>
</dbReference>
<dbReference type="EMBL" id="BRXR01000001">
    <property type="protein sequence ID" value="GLC29570.1"/>
    <property type="molecule type" value="Genomic_DNA"/>
</dbReference>
<evidence type="ECO:0000256" key="1">
    <source>
        <dbReference type="ARBA" id="ARBA00006284"/>
    </source>
</evidence>
<dbReference type="Proteomes" id="UP001208567">
    <property type="component" value="Unassembled WGS sequence"/>
</dbReference>
<dbReference type="GO" id="GO:0016301">
    <property type="term" value="F:kinase activity"/>
    <property type="evidence" value="ECO:0007669"/>
    <property type="project" value="UniProtKB-KW"/>
</dbReference>
<evidence type="ECO:0000313" key="6">
    <source>
        <dbReference type="Proteomes" id="UP001208567"/>
    </source>
</evidence>
<evidence type="ECO:0000256" key="2">
    <source>
        <dbReference type="ARBA" id="ARBA00022679"/>
    </source>
</evidence>
<dbReference type="InterPro" id="IPR018193">
    <property type="entry name" value="Glyc_kinase_flavodox-like_fold"/>
</dbReference>
<sequence>MKIVVAIDSFKGSLSSMEAGNAIKEGIFRVKPHAEVIVKPLADGGEGTTDAILNGAGGEKINLTVTGPMGKPVDTYYGYLPETKTAVIETAAASGITLVLDSEKNPMLATTYGLGEMIKHAVLKGCKDFVIGLGGSATNDGGIGMLTALGYEFMDKDGRNIGQGGKALEKVAYISNKHVLKELENCHFEVACDVNNPLCGINGATYVFGPQKGVSDEMKAILDEGMKNYARVSNEFTTKKCDEEKGAGAAGGLGFAFIEYLDAHLIPGIELVLNTINLENEIMDADYVITGEGRMDFQTAMGKVPVGLAKLAKKYNKKVIAFAGSVTSEAKECNKAGIDAFFPIVRGVTTLEEAMRPEQARENMMDAVEQVFRLLP</sequence>